<dbReference type="SMART" id="SM00749">
    <property type="entry name" value="BON"/>
    <property type="match status" value="1"/>
</dbReference>
<dbReference type="Pfam" id="PF04972">
    <property type="entry name" value="BON"/>
    <property type="match status" value="1"/>
</dbReference>
<feature type="compositionally biased region" description="Basic and acidic residues" evidence="1">
    <location>
        <begin position="16"/>
        <end position="42"/>
    </location>
</feature>
<keyword evidence="4" id="KW-1185">Reference proteome</keyword>
<evidence type="ECO:0000313" key="4">
    <source>
        <dbReference type="Proteomes" id="UP000219331"/>
    </source>
</evidence>
<evidence type="ECO:0000259" key="2">
    <source>
        <dbReference type="PROSITE" id="PS50914"/>
    </source>
</evidence>
<dbReference type="RefSeq" id="WP_244297486.1">
    <property type="nucleotide sequence ID" value="NZ_OBML01000005.1"/>
</dbReference>
<proteinExistence type="predicted"/>
<gene>
    <name evidence="3" type="ORF">SAMN05421512_105181</name>
</gene>
<name>A0A285SL58_9HYPH</name>
<evidence type="ECO:0000256" key="1">
    <source>
        <dbReference type="SAM" id="MobiDB-lite"/>
    </source>
</evidence>
<dbReference type="Proteomes" id="UP000219331">
    <property type="component" value="Unassembled WGS sequence"/>
</dbReference>
<dbReference type="STRING" id="538381.GCA_001696535_02109"/>
<dbReference type="PANTHER" id="PTHR34606">
    <property type="entry name" value="BON DOMAIN-CONTAINING PROTEIN"/>
    <property type="match status" value="1"/>
</dbReference>
<dbReference type="InterPro" id="IPR007055">
    <property type="entry name" value="BON_dom"/>
</dbReference>
<feature type="domain" description="BON" evidence="2">
    <location>
        <begin position="163"/>
        <end position="231"/>
    </location>
</feature>
<feature type="region of interest" description="Disordered" evidence="1">
    <location>
        <begin position="16"/>
        <end position="126"/>
    </location>
</feature>
<dbReference type="AlphaFoldDB" id="A0A285SL58"/>
<dbReference type="InterPro" id="IPR051686">
    <property type="entry name" value="Lipoprotein_DolP"/>
</dbReference>
<sequence>MPMDWERERHFDDRYDDRFDRDSRGRHRREDRFARPDVREDAFHDEEEFLRGLEAAAGPSRYPRDRRDLDYGYPEGDPWDGDERQARAPVPHPDEMRLRRSGPGYRYSGQRYPGTPLYGQAGPVNRGDPGLRGYGFREAYRGDAPGLRRVDHRGRGPKNYTRSDARILEDVNDILSDDGHIDASDIEVEVRDGEVTLSGTVSSRFAKRHAEDLAERMSGVRNCQNNLRVVSGGPVTDVQPQD</sequence>
<feature type="compositionally biased region" description="Basic and acidic residues" evidence="1">
    <location>
        <begin position="81"/>
        <end position="98"/>
    </location>
</feature>
<dbReference type="InterPro" id="IPR014004">
    <property type="entry name" value="Transpt-assoc_nodulatn_dom_bac"/>
</dbReference>
<organism evidence="3 4">
    <name type="scientific">Stappia indica</name>
    <dbReference type="NCBI Taxonomy" id="538381"/>
    <lineage>
        <taxon>Bacteria</taxon>
        <taxon>Pseudomonadati</taxon>
        <taxon>Pseudomonadota</taxon>
        <taxon>Alphaproteobacteria</taxon>
        <taxon>Hyphomicrobiales</taxon>
        <taxon>Stappiaceae</taxon>
        <taxon>Stappia</taxon>
    </lineage>
</organism>
<dbReference type="PANTHER" id="PTHR34606:SF15">
    <property type="entry name" value="BON DOMAIN-CONTAINING PROTEIN"/>
    <property type="match status" value="1"/>
</dbReference>
<dbReference type="EMBL" id="OBML01000005">
    <property type="protein sequence ID" value="SOC06728.1"/>
    <property type="molecule type" value="Genomic_DNA"/>
</dbReference>
<reference evidence="3 4" key="1">
    <citation type="submission" date="2017-08" db="EMBL/GenBank/DDBJ databases">
        <authorList>
            <person name="de Groot N.N."/>
        </authorList>
    </citation>
    <scope>NUCLEOTIDE SEQUENCE [LARGE SCALE GENOMIC DNA]</scope>
    <source>
        <strain evidence="3 4">USBA 352</strain>
    </source>
</reference>
<dbReference type="Gene3D" id="3.30.1340.30">
    <property type="match status" value="1"/>
</dbReference>
<accession>A0A285SL58</accession>
<dbReference type="PROSITE" id="PS50914">
    <property type="entry name" value="BON"/>
    <property type="match status" value="1"/>
</dbReference>
<evidence type="ECO:0000313" key="3">
    <source>
        <dbReference type="EMBL" id="SOC06728.1"/>
    </source>
</evidence>
<protein>
    <submittedName>
        <fullName evidence="3">BON domain-containing protein</fullName>
    </submittedName>
</protein>